<organism evidence="2 3">
    <name type="scientific">Glossina pallidipes</name>
    <name type="common">Tsetse fly</name>
    <dbReference type="NCBI Taxonomy" id="7398"/>
    <lineage>
        <taxon>Eukaryota</taxon>
        <taxon>Metazoa</taxon>
        <taxon>Ecdysozoa</taxon>
        <taxon>Arthropoda</taxon>
        <taxon>Hexapoda</taxon>
        <taxon>Insecta</taxon>
        <taxon>Pterygota</taxon>
        <taxon>Neoptera</taxon>
        <taxon>Endopterygota</taxon>
        <taxon>Diptera</taxon>
        <taxon>Brachycera</taxon>
        <taxon>Muscomorpha</taxon>
        <taxon>Hippoboscoidea</taxon>
        <taxon>Glossinidae</taxon>
        <taxon>Glossina</taxon>
    </lineage>
</organism>
<dbReference type="Proteomes" id="UP000092445">
    <property type="component" value="Unassembled WGS sequence"/>
</dbReference>
<sequence>MGFQLNLQSSIAKPKRRYGGNKIILDYLKDFRLHSITCLFIKRSLARSSGRHMPRKALYSQVSGQTHSVGETQDPPRQFHSLQKPTQLGKPVSGSICRIWPDSQLHIFGPTQTPWPQDCSQTGSHSTELPLRKR</sequence>
<dbReference type="AlphaFoldDB" id="A0A1A9ZH55"/>
<name>A0A1A9ZH55_GLOPL</name>
<proteinExistence type="predicted"/>
<evidence type="ECO:0000313" key="3">
    <source>
        <dbReference type="Proteomes" id="UP000092445"/>
    </source>
</evidence>
<reference evidence="2" key="2">
    <citation type="submission" date="2020-05" db="UniProtKB">
        <authorList>
            <consortium name="EnsemblMetazoa"/>
        </authorList>
    </citation>
    <scope>IDENTIFICATION</scope>
    <source>
        <strain evidence="2">IAEA</strain>
    </source>
</reference>
<evidence type="ECO:0000256" key="1">
    <source>
        <dbReference type="SAM" id="MobiDB-lite"/>
    </source>
</evidence>
<feature type="compositionally biased region" description="Polar residues" evidence="1">
    <location>
        <begin position="111"/>
        <end position="127"/>
    </location>
</feature>
<keyword evidence="3" id="KW-1185">Reference proteome</keyword>
<evidence type="ECO:0000313" key="2">
    <source>
        <dbReference type="EnsemblMetazoa" id="GPAI014572-PA"/>
    </source>
</evidence>
<protein>
    <submittedName>
        <fullName evidence="2">Uncharacterized protein</fullName>
    </submittedName>
</protein>
<accession>A0A1A9ZH55</accession>
<reference evidence="3" key="1">
    <citation type="submission" date="2014-03" db="EMBL/GenBank/DDBJ databases">
        <authorList>
            <person name="Aksoy S."/>
            <person name="Warren W."/>
            <person name="Wilson R.K."/>
        </authorList>
    </citation>
    <scope>NUCLEOTIDE SEQUENCE [LARGE SCALE GENOMIC DNA]</scope>
    <source>
        <strain evidence="3">IAEA</strain>
    </source>
</reference>
<feature type="region of interest" description="Disordered" evidence="1">
    <location>
        <begin position="59"/>
        <end position="95"/>
    </location>
</feature>
<feature type="region of interest" description="Disordered" evidence="1">
    <location>
        <begin position="111"/>
        <end position="134"/>
    </location>
</feature>
<dbReference type="VEuPathDB" id="VectorBase:GPAI014572"/>
<dbReference type="EnsemblMetazoa" id="GPAI014572-RA">
    <property type="protein sequence ID" value="GPAI014572-PA"/>
    <property type="gene ID" value="GPAI014572"/>
</dbReference>
<feature type="compositionally biased region" description="Polar residues" evidence="1">
    <location>
        <begin position="60"/>
        <end position="71"/>
    </location>
</feature>